<accession>A0A7M5WV48</accession>
<evidence type="ECO:0000256" key="13">
    <source>
        <dbReference type="SAM" id="Coils"/>
    </source>
</evidence>
<dbReference type="InterPro" id="IPR017972">
    <property type="entry name" value="Cyt_P450_CS"/>
</dbReference>
<keyword evidence="14" id="KW-0472">Membrane</keyword>
<dbReference type="RefSeq" id="XP_066931741.1">
    <property type="nucleotide sequence ID" value="XM_067075640.1"/>
</dbReference>
<keyword evidence="7" id="KW-0492">Microsome</keyword>
<reference evidence="15" key="1">
    <citation type="submission" date="2021-01" db="UniProtKB">
        <authorList>
            <consortium name="EnsemblMetazoa"/>
        </authorList>
    </citation>
    <scope>IDENTIFICATION</scope>
</reference>
<comment type="similarity">
    <text evidence="4 12">Belongs to the cytochrome P450 family.</text>
</comment>
<protein>
    <recommendedName>
        <fullName evidence="17">Cytochrome P450</fullName>
    </recommendedName>
</protein>
<evidence type="ECO:0000256" key="2">
    <source>
        <dbReference type="ARBA" id="ARBA00004174"/>
    </source>
</evidence>
<dbReference type="CDD" id="cd11056">
    <property type="entry name" value="CYP6-like"/>
    <property type="match status" value="1"/>
</dbReference>
<dbReference type="FunFam" id="1.10.630.10:FF:000042">
    <property type="entry name" value="Cytochrome P450"/>
    <property type="match status" value="1"/>
</dbReference>
<keyword evidence="14" id="KW-0812">Transmembrane</keyword>
<dbReference type="EnsemblMetazoa" id="CLYHEMT013593.1">
    <property type="protein sequence ID" value="CLYHEMP013593.1"/>
    <property type="gene ID" value="CLYHEMG013593"/>
</dbReference>
<evidence type="ECO:0000256" key="10">
    <source>
        <dbReference type="ARBA" id="ARBA00023033"/>
    </source>
</evidence>
<dbReference type="InterPro" id="IPR002401">
    <property type="entry name" value="Cyt_P450_E_grp-I"/>
</dbReference>
<evidence type="ECO:0000256" key="3">
    <source>
        <dbReference type="ARBA" id="ARBA00004406"/>
    </source>
</evidence>
<dbReference type="Gene3D" id="1.10.630.10">
    <property type="entry name" value="Cytochrome P450"/>
    <property type="match status" value="1"/>
</dbReference>
<dbReference type="PRINTS" id="PR00385">
    <property type="entry name" value="P450"/>
</dbReference>
<dbReference type="SUPFAM" id="SSF48264">
    <property type="entry name" value="Cytochrome P450"/>
    <property type="match status" value="1"/>
</dbReference>
<keyword evidence="14" id="KW-1133">Transmembrane helix</keyword>
<dbReference type="InterPro" id="IPR050476">
    <property type="entry name" value="Insect_CytP450_Detox"/>
</dbReference>
<evidence type="ECO:0000256" key="9">
    <source>
        <dbReference type="ARBA" id="ARBA00023004"/>
    </source>
</evidence>
<evidence type="ECO:0000313" key="15">
    <source>
        <dbReference type="EnsemblMetazoa" id="CLYHEMP013593.1"/>
    </source>
</evidence>
<dbReference type="GO" id="GO:0005789">
    <property type="term" value="C:endoplasmic reticulum membrane"/>
    <property type="evidence" value="ECO:0007669"/>
    <property type="project" value="UniProtKB-SubCell"/>
</dbReference>
<keyword evidence="16" id="KW-1185">Reference proteome</keyword>
<dbReference type="Pfam" id="PF00067">
    <property type="entry name" value="p450"/>
    <property type="match status" value="1"/>
</dbReference>
<evidence type="ECO:0000256" key="11">
    <source>
        <dbReference type="PIRSR" id="PIRSR602401-1"/>
    </source>
</evidence>
<keyword evidence="8 12" id="KW-0560">Oxidoreductase</keyword>
<evidence type="ECO:0000256" key="14">
    <source>
        <dbReference type="SAM" id="Phobius"/>
    </source>
</evidence>
<evidence type="ECO:0008006" key="17">
    <source>
        <dbReference type="Google" id="ProtNLM"/>
    </source>
</evidence>
<proteinExistence type="inferred from homology"/>
<keyword evidence="7" id="KW-0256">Endoplasmic reticulum</keyword>
<comment type="cofactor">
    <cofactor evidence="1 11">
        <name>heme</name>
        <dbReference type="ChEBI" id="CHEBI:30413"/>
    </cofactor>
</comment>
<feature type="transmembrane region" description="Helical" evidence="14">
    <location>
        <begin position="315"/>
        <end position="341"/>
    </location>
</feature>
<dbReference type="PROSITE" id="PS00086">
    <property type="entry name" value="CYTOCHROME_P450"/>
    <property type="match status" value="1"/>
</dbReference>
<evidence type="ECO:0000313" key="16">
    <source>
        <dbReference type="Proteomes" id="UP000594262"/>
    </source>
</evidence>
<dbReference type="GO" id="GO:0020037">
    <property type="term" value="F:heme binding"/>
    <property type="evidence" value="ECO:0007669"/>
    <property type="project" value="InterPro"/>
</dbReference>
<evidence type="ECO:0000256" key="4">
    <source>
        <dbReference type="ARBA" id="ARBA00010617"/>
    </source>
</evidence>
<evidence type="ECO:0000256" key="7">
    <source>
        <dbReference type="ARBA" id="ARBA00022848"/>
    </source>
</evidence>
<keyword evidence="9 11" id="KW-0408">Iron</keyword>
<evidence type="ECO:0000256" key="12">
    <source>
        <dbReference type="RuleBase" id="RU000461"/>
    </source>
</evidence>
<evidence type="ECO:0000256" key="1">
    <source>
        <dbReference type="ARBA" id="ARBA00001971"/>
    </source>
</evidence>
<dbReference type="GeneID" id="136819415"/>
<comment type="subcellular location">
    <subcellularLocation>
        <location evidence="3">Endoplasmic reticulum membrane</location>
        <topology evidence="3">Peripheral membrane protein</topology>
    </subcellularLocation>
    <subcellularLocation>
        <location evidence="2">Microsome membrane</location>
        <topology evidence="2">Peripheral membrane protein</topology>
    </subcellularLocation>
</comment>
<dbReference type="PANTHER" id="PTHR24292:SF54">
    <property type="entry name" value="CYP9F3-RELATED"/>
    <property type="match status" value="1"/>
</dbReference>
<sequence>MWLQIALAAIIVSFTAFYLYMKHRLSYWKRRGIPEDKGHFPFGSKHAWDFVQGKMSFTQMTNFAYETHPGEKVVGTYDMFGSPGLVIRDPDIAKLILVKDFDNFMERKPVHYNMYDSNTKNNRYFPYMLTELRGQKWKNVRSSLTPVFTSGKLKNMIPLIHKVADNCETYLDKNIGVEFEAKELLKGYALDVIISTGFGYENDTLNNPENIFKKHADVLIGKTFSWKLIAAILLFMICPRLLRWLDWAMFDKNTVDFFAALIVKTIKERKESGQRRNDLIDVCVDILEKERKENEKSVEDKEEAKRRNDEMEKIIIANSLIMFLAGFDTVSNASSLMMYFLAKHQDCQERLYQEIQEAIESTGSTNFDYATIMNMPYMEKFFQETFRVYPFTHLERCSKEEYKIPDTDIVIPKGIFVRYAATAVFKDEKYYPNPEVFDPENYSAEKKVDRHPFVTGAFGHGPRNCIAQRFATMEVKIVIARLLSKYKIVPCSKTVDELIPDPRSRSGQPKGDIWVTVEKR</sequence>
<keyword evidence="10 12" id="KW-0503">Monooxygenase</keyword>
<keyword evidence="5 11" id="KW-0349">Heme</keyword>
<feature type="coiled-coil region" evidence="13">
    <location>
        <begin position="284"/>
        <end position="314"/>
    </location>
</feature>
<evidence type="ECO:0000256" key="8">
    <source>
        <dbReference type="ARBA" id="ARBA00023002"/>
    </source>
</evidence>
<dbReference type="AlphaFoldDB" id="A0A7M5WV48"/>
<organism evidence="15 16">
    <name type="scientific">Clytia hemisphaerica</name>
    <dbReference type="NCBI Taxonomy" id="252671"/>
    <lineage>
        <taxon>Eukaryota</taxon>
        <taxon>Metazoa</taxon>
        <taxon>Cnidaria</taxon>
        <taxon>Hydrozoa</taxon>
        <taxon>Hydroidolina</taxon>
        <taxon>Leptothecata</taxon>
        <taxon>Obeliida</taxon>
        <taxon>Clytiidae</taxon>
        <taxon>Clytia</taxon>
    </lineage>
</organism>
<dbReference type="InterPro" id="IPR001128">
    <property type="entry name" value="Cyt_P450"/>
</dbReference>
<keyword evidence="13" id="KW-0175">Coiled coil</keyword>
<dbReference type="Proteomes" id="UP000594262">
    <property type="component" value="Unplaced"/>
</dbReference>
<keyword evidence="6 11" id="KW-0479">Metal-binding</keyword>
<dbReference type="InterPro" id="IPR036396">
    <property type="entry name" value="Cyt_P450_sf"/>
</dbReference>
<dbReference type="PANTHER" id="PTHR24292">
    <property type="entry name" value="CYTOCHROME P450"/>
    <property type="match status" value="1"/>
</dbReference>
<feature type="transmembrane region" description="Helical" evidence="14">
    <location>
        <begin position="6"/>
        <end position="21"/>
    </location>
</feature>
<dbReference type="GO" id="GO:0004497">
    <property type="term" value="F:monooxygenase activity"/>
    <property type="evidence" value="ECO:0007669"/>
    <property type="project" value="UniProtKB-KW"/>
</dbReference>
<evidence type="ECO:0000256" key="5">
    <source>
        <dbReference type="ARBA" id="ARBA00022617"/>
    </source>
</evidence>
<evidence type="ECO:0000256" key="6">
    <source>
        <dbReference type="ARBA" id="ARBA00022723"/>
    </source>
</evidence>
<dbReference type="GO" id="GO:0005506">
    <property type="term" value="F:iron ion binding"/>
    <property type="evidence" value="ECO:0007669"/>
    <property type="project" value="InterPro"/>
</dbReference>
<dbReference type="PRINTS" id="PR00463">
    <property type="entry name" value="EP450I"/>
</dbReference>
<feature type="binding site" description="axial binding residue" evidence="11">
    <location>
        <position position="465"/>
    </location>
    <ligand>
        <name>heme</name>
        <dbReference type="ChEBI" id="CHEBI:30413"/>
    </ligand>
    <ligandPart>
        <name>Fe</name>
        <dbReference type="ChEBI" id="CHEBI:18248"/>
    </ligandPart>
</feature>
<name>A0A7M5WV48_9CNID</name>
<dbReference type="OrthoDB" id="1470350at2759"/>
<dbReference type="GO" id="GO:0016705">
    <property type="term" value="F:oxidoreductase activity, acting on paired donors, with incorporation or reduction of molecular oxygen"/>
    <property type="evidence" value="ECO:0007669"/>
    <property type="project" value="InterPro"/>
</dbReference>